<dbReference type="GO" id="GO:0050998">
    <property type="term" value="F:nitric-oxide synthase binding"/>
    <property type="evidence" value="ECO:0007669"/>
    <property type="project" value="TreeGrafter"/>
</dbReference>
<dbReference type="EMBL" id="JAUCMV010000006">
    <property type="protein sequence ID" value="KAK0390455.1"/>
    <property type="molecule type" value="Genomic_DNA"/>
</dbReference>
<feature type="region of interest" description="Disordered" evidence="2">
    <location>
        <begin position="747"/>
        <end position="767"/>
    </location>
</feature>
<name>A0AA39LB02_9BILA</name>
<feature type="compositionally biased region" description="Polar residues" evidence="2">
    <location>
        <begin position="585"/>
        <end position="594"/>
    </location>
</feature>
<evidence type="ECO:0000259" key="3">
    <source>
        <dbReference type="PROSITE" id="PS01179"/>
    </source>
</evidence>
<comment type="caution">
    <text evidence="4">The sequence shown here is derived from an EMBL/GenBank/DDBJ whole genome shotgun (WGS) entry which is preliminary data.</text>
</comment>
<dbReference type="InterPro" id="IPR011993">
    <property type="entry name" value="PH-like_dom_sf"/>
</dbReference>
<dbReference type="PROSITE" id="PS01179">
    <property type="entry name" value="PID"/>
    <property type="match status" value="1"/>
</dbReference>
<feature type="region of interest" description="Disordered" evidence="2">
    <location>
        <begin position="966"/>
        <end position="997"/>
    </location>
</feature>
<feature type="compositionally biased region" description="Polar residues" evidence="2">
    <location>
        <begin position="393"/>
        <end position="403"/>
    </location>
</feature>
<gene>
    <name evidence="4" type="ORF">QR680_019362</name>
</gene>
<dbReference type="CDD" id="cd01270">
    <property type="entry name" value="PTB_CAPON-like"/>
    <property type="match status" value="1"/>
</dbReference>
<dbReference type="InterPro" id="IPR006020">
    <property type="entry name" value="PTB/PI_dom"/>
</dbReference>
<feature type="compositionally biased region" description="Basic and acidic residues" evidence="2">
    <location>
        <begin position="293"/>
        <end position="304"/>
    </location>
</feature>
<keyword evidence="5" id="KW-1185">Reference proteome</keyword>
<feature type="compositionally biased region" description="Polar residues" evidence="2">
    <location>
        <begin position="467"/>
        <end position="485"/>
    </location>
</feature>
<feature type="region of interest" description="Disordered" evidence="2">
    <location>
        <begin position="263"/>
        <end position="403"/>
    </location>
</feature>
<evidence type="ECO:0000313" key="4">
    <source>
        <dbReference type="EMBL" id="KAK0390455.1"/>
    </source>
</evidence>
<feature type="compositionally biased region" description="Low complexity" evidence="2">
    <location>
        <begin position="376"/>
        <end position="388"/>
    </location>
</feature>
<dbReference type="FunFam" id="2.30.29.30:FF:000124">
    <property type="entry name" value="carboxyl-terminal PDZ ligand of neuronal nitric oxide synthase protein-like"/>
    <property type="match status" value="1"/>
</dbReference>
<dbReference type="PANTHER" id="PTHR11232">
    <property type="entry name" value="PHOSPHOTYROSINE INTERACTION DOMAIN-CONTAINING FAMILY MEMBER"/>
    <property type="match status" value="1"/>
</dbReference>
<feature type="compositionally biased region" description="Low complexity" evidence="2">
    <location>
        <begin position="305"/>
        <end position="321"/>
    </location>
</feature>
<protein>
    <recommendedName>
        <fullName evidence="3">PID domain-containing protein</fullName>
    </recommendedName>
</protein>
<accession>A0AA39LB02</accession>
<dbReference type="PANTHER" id="PTHR11232:SF17">
    <property type="entry name" value="CAPON-LIKE PROTEIN"/>
    <property type="match status" value="1"/>
</dbReference>
<proteinExistence type="predicted"/>
<evidence type="ECO:0000313" key="5">
    <source>
        <dbReference type="Proteomes" id="UP001175271"/>
    </source>
</evidence>
<dbReference type="Proteomes" id="UP001175271">
    <property type="component" value="Unassembled WGS sequence"/>
</dbReference>
<feature type="region of interest" description="Disordered" evidence="2">
    <location>
        <begin position="585"/>
        <end position="694"/>
    </location>
</feature>
<feature type="region of interest" description="Disordered" evidence="2">
    <location>
        <begin position="463"/>
        <end position="493"/>
    </location>
</feature>
<dbReference type="Pfam" id="PF00640">
    <property type="entry name" value="PID"/>
    <property type="match status" value="1"/>
</dbReference>
<feature type="compositionally biased region" description="Basic and acidic residues" evidence="2">
    <location>
        <begin position="654"/>
        <end position="664"/>
    </location>
</feature>
<feature type="compositionally biased region" description="Polar residues" evidence="2">
    <location>
        <begin position="346"/>
        <end position="369"/>
    </location>
</feature>
<organism evidence="4 5">
    <name type="scientific">Steinernema hermaphroditum</name>
    <dbReference type="NCBI Taxonomy" id="289476"/>
    <lineage>
        <taxon>Eukaryota</taxon>
        <taxon>Metazoa</taxon>
        <taxon>Ecdysozoa</taxon>
        <taxon>Nematoda</taxon>
        <taxon>Chromadorea</taxon>
        <taxon>Rhabditida</taxon>
        <taxon>Tylenchina</taxon>
        <taxon>Panagrolaimomorpha</taxon>
        <taxon>Strongyloidoidea</taxon>
        <taxon>Steinernematidae</taxon>
        <taxon>Steinernema</taxon>
    </lineage>
</organism>
<feature type="compositionally biased region" description="Basic and acidic residues" evidence="2">
    <location>
        <begin position="826"/>
        <end position="848"/>
    </location>
</feature>
<feature type="domain" description="PID" evidence="3">
    <location>
        <begin position="115"/>
        <end position="267"/>
    </location>
</feature>
<sequence>MGSGSKPSSWTHISLIFDTFQKRTHRRRQIGTCTRRISHTPRERELTTVADGPSRLAPFDDLRLPLLICQQRATAGIVLRQIATIATGVDDVAYLFDKVENARQEASWSVAYQHGIHFEAKYIGSMEILRPGTRIEIVAAMRRVRYEFKARNVPKRPVDITVSVDGVKVVAKRSKKQMKEQTWDESKLLVMHHPIYRIFYVSHDSQDLKIFSYIARDGPSNSFKCNVYKCSKKSQAMRVVRTIGQAFEVCHKLSQEQMQEKLQDEAELGPSTPLRAKVSGSMISEEDAEQLEAEEKLSAVEEVSRTPSPVRQPSQQPSSSTAFTGKRHSIFMPRKVSSDVSSSQSTAIENAPQTSGQGPNPQPTTSRVDSQGKAIPAQTSQPQPTQPSYGIPSGSNTLPHSHTWNPQIPIAAFPSVQSLDANAQQQYAQYYPFQMPVIGPSTSMPYGLSSPVMISPYATLQMPHHSTLPTSSSGGHTDQSQQEGPGSSDDAIRSNVPTALQLSRSLDQYNQQLIRSQLDQAQQSAQVASCQVQLLRDQLTSETTARIEAQSRTHQLLNTNRELLEQVQALVARLQNLETKITSEIQNEPTYQSRSRQETRSSCDRRKDDVRLPGPQPINPHKPYQLQTLADLRAGSLPPKSAEPTPTSRRRRRGAEDPGARTEPESATEDTTDYSSSDQYEGATALRAPKIPLSDTTYPNLNILMTNPQAAMNNVADFFTTNPFTGQQQQVPLIRPPAIPQRLIEDDEQPGTSQSSPTLSKKSSGRIGGVFAEKDFSRMSFNPKLRERRFTQAGGSGQSEDPPIADVDTPIAEEQIEADLAQQRKLTAEAESPRKRQRDKVVYEDQRRSGSITGRPPTGVPVASSSIVTAMYPPIKVSQPLLQQPSVDVFRKRTLRAMSMDLEEQPLVEVVAAGGPSKANGPVRPAATAMTMDKQLNNTYWSLDPPMQKQSLPDDSINNNDSQIPPITGGGGGRAAPIMPDPDSVRSRNQQVDQKRLLTDPVVLAKLTKGSGANPPLQRIGNGLP</sequence>
<feature type="region of interest" description="Disordered" evidence="2">
    <location>
        <begin position="825"/>
        <end position="860"/>
    </location>
</feature>
<dbReference type="AlphaFoldDB" id="A0AA39LB02"/>
<dbReference type="Gene3D" id="2.30.29.30">
    <property type="entry name" value="Pleckstrin-homology domain (PH domain)/Phosphotyrosine-binding domain (PTB)"/>
    <property type="match status" value="1"/>
</dbReference>
<dbReference type="SUPFAM" id="SSF50729">
    <property type="entry name" value="PH domain-like"/>
    <property type="match status" value="1"/>
</dbReference>
<dbReference type="InterPro" id="IPR051133">
    <property type="entry name" value="Adapter_Engulfment-Domain"/>
</dbReference>
<dbReference type="SMART" id="SM00462">
    <property type="entry name" value="PTB"/>
    <property type="match status" value="1"/>
</dbReference>
<reference evidence="4" key="1">
    <citation type="submission" date="2023-06" db="EMBL/GenBank/DDBJ databases">
        <title>Genomic analysis of the entomopathogenic nematode Steinernema hermaphroditum.</title>
        <authorList>
            <person name="Schwarz E.M."/>
            <person name="Heppert J.K."/>
            <person name="Baniya A."/>
            <person name="Schwartz H.T."/>
            <person name="Tan C.-H."/>
            <person name="Antoshechkin I."/>
            <person name="Sternberg P.W."/>
            <person name="Goodrich-Blair H."/>
            <person name="Dillman A.R."/>
        </authorList>
    </citation>
    <scope>NUCLEOTIDE SEQUENCE</scope>
    <source>
        <strain evidence="4">PS9179</strain>
        <tissue evidence="4">Whole animal</tissue>
    </source>
</reference>
<feature type="compositionally biased region" description="Basic and acidic residues" evidence="2">
    <location>
        <begin position="595"/>
        <end position="611"/>
    </location>
</feature>
<keyword evidence="1" id="KW-0175">Coiled coil</keyword>
<feature type="compositionally biased region" description="Low complexity" evidence="2">
    <location>
        <begin position="752"/>
        <end position="762"/>
    </location>
</feature>
<evidence type="ECO:0000256" key="1">
    <source>
        <dbReference type="ARBA" id="ARBA00023054"/>
    </source>
</evidence>
<evidence type="ECO:0000256" key="2">
    <source>
        <dbReference type="SAM" id="MobiDB-lite"/>
    </source>
</evidence>